<reference evidence="4 5" key="1">
    <citation type="submission" date="2018-07" db="EMBL/GenBank/DDBJ databases">
        <title>Genomic Encyclopedia of Type Strains, Phase III (KMG-III): the genomes of soil and plant-associated and newly described type strains.</title>
        <authorList>
            <person name="Whitman W."/>
        </authorList>
    </citation>
    <scope>NUCLEOTIDE SEQUENCE [LARGE SCALE GENOMIC DNA]</scope>
    <source>
        <strain evidence="4 5">CECT 7031</strain>
    </source>
</reference>
<dbReference type="Pfam" id="PF00589">
    <property type="entry name" value="Phage_integrase"/>
    <property type="match status" value="1"/>
</dbReference>
<accession>A0A288QSC3</accession>
<dbReference type="CDD" id="cd01189">
    <property type="entry name" value="INT_ICEBs1_C_like"/>
    <property type="match status" value="1"/>
</dbReference>
<organism evidence="4 5">
    <name type="scientific">Weissella soli</name>
    <dbReference type="NCBI Taxonomy" id="155866"/>
    <lineage>
        <taxon>Bacteria</taxon>
        <taxon>Bacillati</taxon>
        <taxon>Bacillota</taxon>
        <taxon>Bacilli</taxon>
        <taxon>Lactobacillales</taxon>
        <taxon>Lactobacillaceae</taxon>
        <taxon>Weissella</taxon>
    </lineage>
</organism>
<dbReference type="GeneID" id="94545417"/>
<protein>
    <submittedName>
        <fullName evidence="4">Site-specific recombinase XerD</fullName>
    </submittedName>
</protein>
<dbReference type="PROSITE" id="PS51898">
    <property type="entry name" value="TYR_RECOMBINASE"/>
    <property type="match status" value="1"/>
</dbReference>
<evidence type="ECO:0000256" key="2">
    <source>
        <dbReference type="ARBA" id="ARBA00023125"/>
    </source>
</evidence>
<proteinExistence type="inferred from homology"/>
<evidence type="ECO:0000256" key="1">
    <source>
        <dbReference type="ARBA" id="ARBA00008857"/>
    </source>
</evidence>
<dbReference type="SUPFAM" id="SSF56349">
    <property type="entry name" value="DNA breaking-rejoining enzymes"/>
    <property type="match status" value="1"/>
</dbReference>
<dbReference type="EMBL" id="QRAS01000002">
    <property type="protein sequence ID" value="RDL06468.1"/>
    <property type="molecule type" value="Genomic_DNA"/>
</dbReference>
<comment type="similarity">
    <text evidence="1">Belongs to the 'phage' integrase family.</text>
</comment>
<dbReference type="Proteomes" id="UP000254912">
    <property type="component" value="Unassembled WGS sequence"/>
</dbReference>
<dbReference type="AlphaFoldDB" id="A0A288QSC3"/>
<dbReference type="InterPro" id="IPR010998">
    <property type="entry name" value="Integrase_recombinase_N"/>
</dbReference>
<dbReference type="InterPro" id="IPR050090">
    <property type="entry name" value="Tyrosine_recombinase_XerCD"/>
</dbReference>
<dbReference type="GO" id="GO:0015074">
    <property type="term" value="P:DNA integration"/>
    <property type="evidence" value="ECO:0007669"/>
    <property type="project" value="InterPro"/>
</dbReference>
<keyword evidence="2" id="KW-0238">DNA-binding</keyword>
<dbReference type="Gene3D" id="1.10.150.130">
    <property type="match status" value="1"/>
</dbReference>
<evidence type="ECO:0000256" key="3">
    <source>
        <dbReference type="ARBA" id="ARBA00023172"/>
    </source>
</evidence>
<dbReference type="RefSeq" id="WP_070229521.1">
    <property type="nucleotide sequence ID" value="NZ_BJYO01000003.1"/>
</dbReference>
<dbReference type="InterPro" id="IPR002104">
    <property type="entry name" value="Integrase_catalytic"/>
</dbReference>
<dbReference type="Gene3D" id="1.10.443.10">
    <property type="entry name" value="Intergrase catalytic core"/>
    <property type="match status" value="1"/>
</dbReference>
<keyword evidence="5" id="KW-1185">Reference proteome</keyword>
<dbReference type="GO" id="GO:0006310">
    <property type="term" value="P:DNA recombination"/>
    <property type="evidence" value="ECO:0007669"/>
    <property type="project" value="UniProtKB-KW"/>
</dbReference>
<name>A0A288QSC3_9LACO</name>
<evidence type="ECO:0000313" key="5">
    <source>
        <dbReference type="Proteomes" id="UP000254912"/>
    </source>
</evidence>
<dbReference type="InterPro" id="IPR013762">
    <property type="entry name" value="Integrase-like_cat_sf"/>
</dbReference>
<keyword evidence="3" id="KW-0233">DNA recombination</keyword>
<comment type="caution">
    <text evidence="4">The sequence shown here is derived from an EMBL/GenBank/DDBJ whole genome shotgun (WGS) entry which is preliminary data.</text>
</comment>
<dbReference type="InterPro" id="IPR011010">
    <property type="entry name" value="DNA_brk_join_enz"/>
</dbReference>
<dbReference type="PANTHER" id="PTHR30349">
    <property type="entry name" value="PHAGE INTEGRASE-RELATED"/>
    <property type="match status" value="1"/>
</dbReference>
<sequence>MAYYEKLNNSKIRARIYIGEGKLKSKSFSNKTDAKRWAIENEQAKINGVKIASRDELFTDVYDEWFHDIQAPAIAESSFKNYYNAGRINHRLFEGYTLSDFEDLRKIQTVLDEYVKTVAQKTIEEYLKKIRRVLRYALLQRKITHDITRALKAHGKKSSKKVNRALTMTEFNKLRSYLFENIDVKFNVLVLLATETGARRGELLALTPSDLLVDSFEVSFTKSLSPDSDDLSMKTVSSERTVSISERVFNLVKAIPANDKGRIFDDDDFKQAGLLHDLLDHIGIEQTTFHGLRDSHASYIFAKFGETNMDQAIMYISKRLGHADIMTTQKYYLELMPESKMKQDALAIDFLNEAQ</sequence>
<dbReference type="KEGG" id="wso:WSWS_00205"/>
<evidence type="ECO:0000313" key="4">
    <source>
        <dbReference type="EMBL" id="RDL06468.1"/>
    </source>
</evidence>
<dbReference type="PANTHER" id="PTHR30349:SF64">
    <property type="entry name" value="PROPHAGE INTEGRASE INTD-RELATED"/>
    <property type="match status" value="1"/>
</dbReference>
<gene>
    <name evidence="4" type="ORF">DFP99_0846</name>
</gene>
<dbReference type="GO" id="GO:0003677">
    <property type="term" value="F:DNA binding"/>
    <property type="evidence" value="ECO:0007669"/>
    <property type="project" value="UniProtKB-KW"/>
</dbReference>